<keyword evidence="2 4" id="KW-0442">Lipid degradation</keyword>
<feature type="active site" description="Nucleophile" evidence="4">
    <location>
        <position position="66"/>
    </location>
</feature>
<dbReference type="InterPro" id="IPR016035">
    <property type="entry name" value="Acyl_Trfase/lysoPLipase"/>
</dbReference>
<feature type="short sequence motif" description="GXSXG" evidence="4">
    <location>
        <begin position="864"/>
        <end position="868"/>
    </location>
</feature>
<dbReference type="SUPFAM" id="SSF52151">
    <property type="entry name" value="FabD/lysophospholipase-like"/>
    <property type="match status" value="3"/>
</dbReference>
<dbReference type="PANTHER" id="PTHR32176:SF115">
    <property type="entry name" value="PATATIN-LIKE PROTEIN 3"/>
    <property type="match status" value="1"/>
</dbReference>
<feature type="short sequence motif" description="GXGXXG" evidence="4">
    <location>
        <begin position="826"/>
        <end position="831"/>
    </location>
</feature>
<feature type="short sequence motif" description="GXSXG" evidence="4">
    <location>
        <begin position="462"/>
        <end position="466"/>
    </location>
</feature>
<comment type="similarity">
    <text evidence="1 5">Belongs to the patatin family.</text>
</comment>
<keyword evidence="8" id="KW-1185">Reference proteome</keyword>
<feature type="active site" description="Proton acceptor" evidence="4">
    <location>
        <position position="215"/>
    </location>
</feature>
<proteinExistence type="inferred from homology"/>
<evidence type="ECO:0000256" key="4">
    <source>
        <dbReference type="PROSITE-ProRule" id="PRU01161"/>
    </source>
</evidence>
<dbReference type="Pfam" id="PF01734">
    <property type="entry name" value="Patatin"/>
    <property type="match status" value="3"/>
</dbReference>
<feature type="short sequence motif" description="GXGXXG" evidence="4">
    <location>
        <begin position="26"/>
        <end position="31"/>
    </location>
</feature>
<comment type="domain">
    <text evidence="5">The nitrogen atoms of the two glycine residues in the GGXR motif define the oxyanion hole, and stabilize the oxyanion that forms during the nucleophilic attack by the catalytic serine during substrate cleavage.</text>
</comment>
<feature type="short sequence motif" description="DGA/G" evidence="4">
    <location>
        <begin position="613"/>
        <end position="615"/>
    </location>
</feature>
<feature type="active site" description="Nucleophile" evidence="4">
    <location>
        <position position="464"/>
    </location>
</feature>
<evidence type="ECO:0000256" key="5">
    <source>
        <dbReference type="RuleBase" id="RU361262"/>
    </source>
</evidence>
<evidence type="ECO:0000256" key="2">
    <source>
        <dbReference type="ARBA" id="ARBA00022963"/>
    </source>
</evidence>
<feature type="short sequence motif" description="GXSXG" evidence="4">
    <location>
        <begin position="64"/>
        <end position="68"/>
    </location>
</feature>
<gene>
    <name evidence="7" type="ORF">HID58_040107</name>
</gene>
<comment type="caution">
    <text evidence="7">The sequence shown here is derived from an EMBL/GenBank/DDBJ whole genome shotgun (WGS) entry which is preliminary data.</text>
</comment>
<dbReference type="PANTHER" id="PTHR32176">
    <property type="entry name" value="XYLOSE ISOMERASE"/>
    <property type="match status" value="1"/>
</dbReference>
<feature type="short sequence motif" description="DGA/G" evidence="4">
    <location>
        <begin position="215"/>
        <end position="217"/>
    </location>
</feature>
<keyword evidence="3 4" id="KW-0443">Lipid metabolism</keyword>
<evidence type="ECO:0000256" key="1">
    <source>
        <dbReference type="ARBA" id="ARBA00010240"/>
    </source>
</evidence>
<sequence>MEDGSSCKRNKPPSWGKLVTILSLDGGGVRGIIAGVILAYLEKQLQEIDGEDVRLADYFDVVSGTSTGGLMTAMLTVPGENGRPQLGAKDIVPFYLEHCPKIFPQPEGLAALLPKLPKLLSGPKYSGKYLRKLLSKLLGETKLRQTVTNVVIPTFDMKKLQPTIFSSYQALVDPSLDVKISDVCLGTSAAPTFFPPHYFSNEDSQGKTSEFHLVDGAVTANNPTLVAMTAVTKQILKNNPDMGKLKPLGYDKFLVISIGTGTSKKEMKYSAKKAAKWGIISWLYNDGSTPILDMVSDSGRDMIHFHSSVLFKALQSEDKYLRIDDDTLEGDVSSMDLATKSNLENLVKIGEKVLKNRVMHMNIDTGVYEPITENITNEEELKRFAKILSDERRLRRMRSQTMSSCKKNKPPSSGSLVTILSLDGGGVRGIMGGVILAYLEEQLQALDGEDMRLADYFDVVAGTSTGGLMTAMLTVPDETGRPHFSAKDIVPFYLQHSPKIFPQPGGLTTLLPKLPKLLSGPKYDGVYLRNLLNNLLGETRLHQTVTNVVIPTFDMKKLQPTIFSSYQALVDPSLDVKISDICIGTSAAPTYFPPHYFQNEDIQGKTSEFHLVDGGVTANNPTLLAMTAVTKQIVNDNPDMGELKPLGYNKFLVVSIGTGSAQKEKKYSARKAAKWGIISWLYDNGSTPILDITMESSRDIIDFHSSVVFKARQSEDKYLRIDDDTLKGDASSMDLATKSNLENLVIIGEKMLKNRVVQMNIDTGVYEPVPGNVTNDQELKRFAKILSDERKLRMQSEAMHKVSSKRRLRCLSPSYGQHVTILSIDGGGVRGIIPGIVLAYLESQLQELDGEEARLVDYFDVISGTSTGGLIVAMLTAPDKTNRNRPLFAAKEIVPFYRKHCPKIFPHPRGAFAWAQILVRLVRGPKYNGKYLREVIEDFLGDTRLTQTLTNVVIPCFDIKKLQPVIFSSYQAVSRRVTDAKISDICLSTSAAPTYLPAHRFTNEDNEGNKHEYNLIDGGIAANNPTLCAIAEVTKQIVKKNPAMGDISPLDYTRVVVISLGTGSIRNEEKYDAIMASKWGLVSWICADGSSPIIDCYNEAIQDIVDYQSCVVFQALHSETNYLRIDDDTLKGDIGSVDISTEKNMDGLVEVGKALLKKNVSRVNLETGHYEPISDHVTNEEALKRVAKILSEERKLRESRYHKLKT</sequence>
<keyword evidence="4 5" id="KW-0378">Hydrolase</keyword>
<dbReference type="Proteomes" id="UP000824890">
    <property type="component" value="Unassembled WGS sequence"/>
</dbReference>
<feature type="domain" description="PNPLA" evidence="6">
    <location>
        <begin position="22"/>
        <end position="228"/>
    </location>
</feature>
<name>A0ABQ8B717_BRANA</name>
<organism evidence="7 8">
    <name type="scientific">Brassica napus</name>
    <name type="common">Rape</name>
    <dbReference type="NCBI Taxonomy" id="3708"/>
    <lineage>
        <taxon>Eukaryota</taxon>
        <taxon>Viridiplantae</taxon>
        <taxon>Streptophyta</taxon>
        <taxon>Embryophyta</taxon>
        <taxon>Tracheophyta</taxon>
        <taxon>Spermatophyta</taxon>
        <taxon>Magnoliopsida</taxon>
        <taxon>eudicotyledons</taxon>
        <taxon>Gunneridae</taxon>
        <taxon>Pentapetalae</taxon>
        <taxon>rosids</taxon>
        <taxon>malvids</taxon>
        <taxon>Brassicales</taxon>
        <taxon>Brassicaceae</taxon>
        <taxon>Brassiceae</taxon>
        <taxon>Brassica</taxon>
    </lineage>
</organism>
<feature type="short sequence motif" description="GXGXXG" evidence="4">
    <location>
        <begin position="424"/>
        <end position="429"/>
    </location>
</feature>
<dbReference type="EMBL" id="JAGKQM010000011">
    <property type="protein sequence ID" value="KAH0900604.1"/>
    <property type="molecule type" value="Genomic_DNA"/>
</dbReference>
<dbReference type="CDD" id="cd07214">
    <property type="entry name" value="Pat17_isozyme_like"/>
    <property type="match status" value="3"/>
</dbReference>
<dbReference type="InterPro" id="IPR002641">
    <property type="entry name" value="PNPLA_dom"/>
</dbReference>
<reference evidence="7 8" key="1">
    <citation type="submission" date="2021-05" db="EMBL/GenBank/DDBJ databases">
        <title>Genome Assembly of Synthetic Allotetraploid Brassica napus Reveals Homoeologous Exchanges between Subgenomes.</title>
        <authorList>
            <person name="Davis J.T."/>
        </authorList>
    </citation>
    <scope>NUCLEOTIDE SEQUENCE [LARGE SCALE GENOMIC DNA]</scope>
    <source>
        <strain evidence="8">cv. Da-Ae</strain>
        <tissue evidence="7">Seedling</tissue>
    </source>
</reference>
<dbReference type="EC" id="3.1.1.-" evidence="5"/>
<dbReference type="PROSITE" id="PS51635">
    <property type="entry name" value="PNPLA"/>
    <property type="match status" value="3"/>
</dbReference>
<evidence type="ECO:0000313" key="7">
    <source>
        <dbReference type="EMBL" id="KAH0900604.1"/>
    </source>
</evidence>
<accession>A0ABQ8B717</accession>
<feature type="short sequence motif" description="DGA/G" evidence="4">
    <location>
        <begin position="1017"/>
        <end position="1019"/>
    </location>
</feature>
<evidence type="ECO:0000256" key="3">
    <source>
        <dbReference type="ARBA" id="ARBA00023098"/>
    </source>
</evidence>
<evidence type="ECO:0000259" key="6">
    <source>
        <dbReference type="PROSITE" id="PS51635"/>
    </source>
</evidence>
<comment type="function">
    <text evidence="5">Lipolytic acyl hydrolase (LAH).</text>
</comment>
<feature type="active site" description="Nucleophile" evidence="4">
    <location>
        <position position="866"/>
    </location>
</feature>
<feature type="domain" description="PNPLA" evidence="6">
    <location>
        <begin position="420"/>
        <end position="626"/>
    </location>
</feature>
<feature type="domain" description="PNPLA" evidence="6">
    <location>
        <begin position="822"/>
        <end position="1030"/>
    </location>
</feature>
<protein>
    <recommendedName>
        <fullName evidence="5">Patatin</fullName>
        <ecNumber evidence="5">3.1.1.-</ecNumber>
    </recommendedName>
</protein>
<feature type="active site" description="Proton acceptor" evidence="4">
    <location>
        <position position="613"/>
    </location>
</feature>
<evidence type="ECO:0000313" key="8">
    <source>
        <dbReference type="Proteomes" id="UP000824890"/>
    </source>
</evidence>
<feature type="active site" description="Proton acceptor" evidence="4">
    <location>
        <position position="1017"/>
    </location>
</feature>
<dbReference type="Gene3D" id="3.40.1090.10">
    <property type="entry name" value="Cytosolic phospholipase A2 catalytic domain"/>
    <property type="match status" value="3"/>
</dbReference>